<dbReference type="InterPro" id="IPR001373">
    <property type="entry name" value="Cullin_N"/>
</dbReference>
<dbReference type="PROSITE" id="PS50069">
    <property type="entry name" value="CULLIN_2"/>
    <property type="match status" value="1"/>
</dbReference>
<sequence length="181" mass="21182">NVVANIIEDTEHEDMMVERLLEFKVFCEGMLQTAFVDPQTKQPNHEFSYALTDAFAYGFKVRKNKPAELIVKHLDCLMQCGQWDMLDLEFDQLLNSVLGLYRYTDNKDVFRTFYHRVLARRLLLECSTSDDFEKVMLKKLKEKYDPEFGMGGHMFNDLALSWDLLHEHCAHLVEGSPQHSL</sequence>
<evidence type="ECO:0000256" key="2">
    <source>
        <dbReference type="RuleBase" id="RU003829"/>
    </source>
</evidence>
<dbReference type="GO" id="GO:0031625">
    <property type="term" value="F:ubiquitin protein ligase binding"/>
    <property type="evidence" value="ECO:0007669"/>
    <property type="project" value="InterPro"/>
</dbReference>
<evidence type="ECO:0000313" key="5">
    <source>
        <dbReference type="Proteomes" id="UP000054018"/>
    </source>
</evidence>
<dbReference type="PANTHER" id="PTHR11932">
    <property type="entry name" value="CULLIN"/>
    <property type="match status" value="1"/>
</dbReference>
<dbReference type="EMBL" id="KN834145">
    <property type="protein sequence ID" value="KIK11875.1"/>
    <property type="molecule type" value="Genomic_DNA"/>
</dbReference>
<dbReference type="Gene3D" id="1.20.1310.10">
    <property type="entry name" value="Cullin Repeats"/>
    <property type="match status" value="1"/>
</dbReference>
<feature type="domain" description="Cullin family profile" evidence="3">
    <location>
        <begin position="65"/>
        <end position="142"/>
    </location>
</feature>
<accession>A0A0C9XHS9</accession>
<dbReference type="InterPro" id="IPR016158">
    <property type="entry name" value="Cullin_homology"/>
</dbReference>
<feature type="non-terminal residue" evidence="4">
    <location>
        <position position="181"/>
    </location>
</feature>
<gene>
    <name evidence="4" type="ORF">PISMIDRAFT_57717</name>
</gene>
<dbReference type="GO" id="GO:0006511">
    <property type="term" value="P:ubiquitin-dependent protein catabolic process"/>
    <property type="evidence" value="ECO:0007669"/>
    <property type="project" value="InterPro"/>
</dbReference>
<proteinExistence type="inferred from homology"/>
<dbReference type="Pfam" id="PF00888">
    <property type="entry name" value="Cullin"/>
    <property type="match status" value="1"/>
</dbReference>
<reference evidence="4 5" key="1">
    <citation type="submission" date="2014-04" db="EMBL/GenBank/DDBJ databases">
        <authorList>
            <consortium name="DOE Joint Genome Institute"/>
            <person name="Kuo A."/>
            <person name="Kohler A."/>
            <person name="Costa M.D."/>
            <person name="Nagy L.G."/>
            <person name="Floudas D."/>
            <person name="Copeland A."/>
            <person name="Barry K.W."/>
            <person name="Cichocki N."/>
            <person name="Veneault-Fourrey C."/>
            <person name="LaButti K."/>
            <person name="Lindquist E.A."/>
            <person name="Lipzen A."/>
            <person name="Lundell T."/>
            <person name="Morin E."/>
            <person name="Murat C."/>
            <person name="Sun H."/>
            <person name="Tunlid A."/>
            <person name="Henrissat B."/>
            <person name="Grigoriev I.V."/>
            <person name="Hibbett D.S."/>
            <person name="Martin F."/>
            <person name="Nordberg H.P."/>
            <person name="Cantor M.N."/>
            <person name="Hua S.X."/>
        </authorList>
    </citation>
    <scope>NUCLEOTIDE SEQUENCE [LARGE SCALE GENOMIC DNA]</scope>
    <source>
        <strain evidence="4 5">441</strain>
    </source>
</reference>
<evidence type="ECO:0000256" key="1">
    <source>
        <dbReference type="PROSITE-ProRule" id="PRU00330"/>
    </source>
</evidence>
<protein>
    <recommendedName>
        <fullName evidence="3">Cullin family profile domain-containing protein</fullName>
    </recommendedName>
</protein>
<dbReference type="AlphaFoldDB" id="A0A0C9XHS9"/>
<dbReference type="Proteomes" id="UP000054018">
    <property type="component" value="Unassembled WGS sequence"/>
</dbReference>
<evidence type="ECO:0000313" key="4">
    <source>
        <dbReference type="EMBL" id="KIK11875.1"/>
    </source>
</evidence>
<dbReference type="InterPro" id="IPR036317">
    <property type="entry name" value="Cullin_homology_sf"/>
</dbReference>
<keyword evidence="5" id="KW-1185">Reference proteome</keyword>
<name>A0A0C9XHS9_9AGAM</name>
<evidence type="ECO:0000259" key="3">
    <source>
        <dbReference type="PROSITE" id="PS50069"/>
    </source>
</evidence>
<feature type="non-terminal residue" evidence="4">
    <location>
        <position position="1"/>
    </location>
</feature>
<comment type="similarity">
    <text evidence="1 2">Belongs to the cullin family.</text>
</comment>
<organism evidence="4 5">
    <name type="scientific">Pisolithus microcarpus 441</name>
    <dbReference type="NCBI Taxonomy" id="765257"/>
    <lineage>
        <taxon>Eukaryota</taxon>
        <taxon>Fungi</taxon>
        <taxon>Dikarya</taxon>
        <taxon>Basidiomycota</taxon>
        <taxon>Agaricomycotina</taxon>
        <taxon>Agaricomycetes</taxon>
        <taxon>Agaricomycetidae</taxon>
        <taxon>Boletales</taxon>
        <taxon>Sclerodermatineae</taxon>
        <taxon>Pisolithaceae</taxon>
        <taxon>Pisolithus</taxon>
    </lineage>
</organism>
<dbReference type="InterPro" id="IPR045093">
    <property type="entry name" value="Cullin"/>
</dbReference>
<dbReference type="OrthoDB" id="27073at2759"/>
<dbReference type="STRING" id="765257.A0A0C9XHS9"/>
<dbReference type="HOGENOM" id="CLU_1492549_0_0_1"/>
<dbReference type="SUPFAM" id="SSF75632">
    <property type="entry name" value="Cullin homology domain"/>
    <property type="match status" value="1"/>
</dbReference>
<reference evidence="5" key="2">
    <citation type="submission" date="2015-01" db="EMBL/GenBank/DDBJ databases">
        <title>Evolutionary Origins and Diversification of the Mycorrhizal Mutualists.</title>
        <authorList>
            <consortium name="DOE Joint Genome Institute"/>
            <consortium name="Mycorrhizal Genomics Consortium"/>
            <person name="Kohler A."/>
            <person name="Kuo A."/>
            <person name="Nagy L.G."/>
            <person name="Floudas D."/>
            <person name="Copeland A."/>
            <person name="Barry K.W."/>
            <person name="Cichocki N."/>
            <person name="Veneault-Fourrey C."/>
            <person name="LaButti K."/>
            <person name="Lindquist E.A."/>
            <person name="Lipzen A."/>
            <person name="Lundell T."/>
            <person name="Morin E."/>
            <person name="Murat C."/>
            <person name="Riley R."/>
            <person name="Ohm R."/>
            <person name="Sun H."/>
            <person name="Tunlid A."/>
            <person name="Henrissat B."/>
            <person name="Grigoriev I.V."/>
            <person name="Hibbett D.S."/>
            <person name="Martin F."/>
        </authorList>
    </citation>
    <scope>NUCLEOTIDE SEQUENCE [LARGE SCALE GENOMIC DNA]</scope>
    <source>
        <strain evidence="5">441</strain>
    </source>
</reference>